<gene>
    <name evidence="1" type="ORF">XELAEV_18015541mg</name>
</gene>
<dbReference type="AlphaFoldDB" id="A0A974DK11"/>
<dbReference type="EMBL" id="CM004469">
    <property type="protein sequence ID" value="OCT92486.1"/>
    <property type="molecule type" value="Genomic_DNA"/>
</dbReference>
<accession>A0A974DK11</accession>
<protein>
    <submittedName>
        <fullName evidence="1">Uncharacterized protein</fullName>
    </submittedName>
</protein>
<reference evidence="2" key="1">
    <citation type="journal article" date="2016" name="Nature">
        <title>Genome evolution in the allotetraploid frog Xenopus laevis.</title>
        <authorList>
            <person name="Session A.M."/>
            <person name="Uno Y."/>
            <person name="Kwon T."/>
            <person name="Chapman J.A."/>
            <person name="Toyoda A."/>
            <person name="Takahashi S."/>
            <person name="Fukui A."/>
            <person name="Hikosaka A."/>
            <person name="Suzuki A."/>
            <person name="Kondo M."/>
            <person name="van Heeringen S.J."/>
            <person name="Quigley I."/>
            <person name="Heinz S."/>
            <person name="Ogino H."/>
            <person name="Ochi H."/>
            <person name="Hellsten U."/>
            <person name="Lyons J.B."/>
            <person name="Simakov O."/>
            <person name="Putnam N."/>
            <person name="Stites J."/>
            <person name="Kuroki Y."/>
            <person name="Tanaka T."/>
            <person name="Michiue T."/>
            <person name="Watanabe M."/>
            <person name="Bogdanovic O."/>
            <person name="Lister R."/>
            <person name="Georgiou G."/>
            <person name="Paranjpe S.S."/>
            <person name="van Kruijsbergen I."/>
            <person name="Shu S."/>
            <person name="Carlson J."/>
            <person name="Kinoshita T."/>
            <person name="Ohta Y."/>
            <person name="Mawaribuchi S."/>
            <person name="Jenkins J."/>
            <person name="Grimwood J."/>
            <person name="Schmutz J."/>
            <person name="Mitros T."/>
            <person name="Mozaffari S.V."/>
            <person name="Suzuki Y."/>
            <person name="Haramoto Y."/>
            <person name="Yamamoto T.S."/>
            <person name="Takagi C."/>
            <person name="Heald R."/>
            <person name="Miller K."/>
            <person name="Haudenschild C."/>
            <person name="Kitzman J."/>
            <person name="Nakayama T."/>
            <person name="Izutsu Y."/>
            <person name="Robert J."/>
            <person name="Fortriede J."/>
            <person name="Burns K."/>
            <person name="Lotay V."/>
            <person name="Karimi K."/>
            <person name="Yasuoka Y."/>
            <person name="Dichmann D.S."/>
            <person name="Flajnik M.F."/>
            <person name="Houston D.W."/>
            <person name="Shendure J."/>
            <person name="DuPasquier L."/>
            <person name="Vize P.D."/>
            <person name="Zorn A.M."/>
            <person name="Ito M."/>
            <person name="Marcotte E.M."/>
            <person name="Wallingford J.B."/>
            <person name="Ito Y."/>
            <person name="Asashima M."/>
            <person name="Ueno N."/>
            <person name="Matsuda Y."/>
            <person name="Veenstra G.J."/>
            <person name="Fujiyama A."/>
            <person name="Harland R.M."/>
            <person name="Taira M."/>
            <person name="Rokhsar D.S."/>
        </authorList>
    </citation>
    <scope>NUCLEOTIDE SEQUENCE [LARGE SCALE GENOMIC DNA]</scope>
    <source>
        <strain evidence="2">J</strain>
    </source>
</reference>
<name>A0A974DK11_XENLA</name>
<dbReference type="Proteomes" id="UP000694892">
    <property type="component" value="Chromosome 2S"/>
</dbReference>
<evidence type="ECO:0000313" key="1">
    <source>
        <dbReference type="EMBL" id="OCT92486.1"/>
    </source>
</evidence>
<proteinExistence type="predicted"/>
<organism evidence="1 2">
    <name type="scientific">Xenopus laevis</name>
    <name type="common">African clawed frog</name>
    <dbReference type="NCBI Taxonomy" id="8355"/>
    <lineage>
        <taxon>Eukaryota</taxon>
        <taxon>Metazoa</taxon>
        <taxon>Chordata</taxon>
        <taxon>Craniata</taxon>
        <taxon>Vertebrata</taxon>
        <taxon>Euteleostomi</taxon>
        <taxon>Amphibia</taxon>
        <taxon>Batrachia</taxon>
        <taxon>Anura</taxon>
        <taxon>Pipoidea</taxon>
        <taxon>Pipidae</taxon>
        <taxon>Xenopodinae</taxon>
        <taxon>Xenopus</taxon>
        <taxon>Xenopus</taxon>
    </lineage>
</organism>
<evidence type="ECO:0000313" key="2">
    <source>
        <dbReference type="Proteomes" id="UP000694892"/>
    </source>
</evidence>
<sequence length="75" mass="8524">MEHVISTFPFASREHVVYHTDTAIRAKAIIMMAGRPVVFIIMSAVKAQRGIKYIYCSTMAVWLLYPPKHLTKSPC</sequence>